<keyword evidence="5 9" id="KW-0256">Endoplasmic reticulum</keyword>
<dbReference type="InterPro" id="IPR004299">
    <property type="entry name" value="MBOAT_fam"/>
</dbReference>
<proteinExistence type="inferred from homology"/>
<protein>
    <recommendedName>
        <fullName evidence="9">O-acyltransferase</fullName>
    </recommendedName>
</protein>
<evidence type="ECO:0000256" key="3">
    <source>
        <dbReference type="ARBA" id="ARBA00022679"/>
    </source>
</evidence>
<dbReference type="PANTHER" id="PTHR10408:SF8">
    <property type="entry name" value="O-ACYLTRANSFERASE"/>
    <property type="match status" value="1"/>
</dbReference>
<evidence type="ECO:0000256" key="8">
    <source>
        <dbReference type="ARBA" id="ARBA00023315"/>
    </source>
</evidence>
<evidence type="ECO:0000256" key="7">
    <source>
        <dbReference type="ARBA" id="ARBA00023136"/>
    </source>
</evidence>
<evidence type="ECO:0000256" key="5">
    <source>
        <dbReference type="ARBA" id="ARBA00022824"/>
    </source>
</evidence>
<reference evidence="10" key="2">
    <citation type="submission" date="2020-05" db="UniProtKB">
        <authorList>
            <consortium name="EnsemblMetazoa"/>
        </authorList>
    </citation>
    <scope>IDENTIFICATION</scope>
    <source>
        <strain evidence="10">Indian</strain>
    </source>
</reference>
<dbReference type="GO" id="GO:0008374">
    <property type="term" value="F:O-acyltransferase activity"/>
    <property type="evidence" value="ECO:0007669"/>
    <property type="project" value="InterPro"/>
</dbReference>
<dbReference type="STRING" id="30069.A0A182Y201"/>
<evidence type="ECO:0000313" key="11">
    <source>
        <dbReference type="Proteomes" id="UP000076408"/>
    </source>
</evidence>
<accession>A0A182Y201</accession>
<dbReference type="OMA" id="TMNDRHT"/>
<keyword evidence="8 9" id="KW-0012">Acyltransferase</keyword>
<dbReference type="GO" id="GO:0008203">
    <property type="term" value="P:cholesterol metabolic process"/>
    <property type="evidence" value="ECO:0007669"/>
    <property type="project" value="TreeGrafter"/>
</dbReference>
<comment type="similarity">
    <text evidence="2 9">Belongs to the membrane-bound acyltransferase family. Sterol o-acyltransferase subfamily.</text>
</comment>
<name>A0A182Y201_ANOST</name>
<dbReference type="VEuPathDB" id="VectorBase:ASTE011555"/>
<evidence type="ECO:0000313" key="10">
    <source>
        <dbReference type="EnsemblMetazoa" id="ASTEI02487-PA"/>
    </source>
</evidence>
<dbReference type="VEuPathDB" id="VectorBase:ASTEI20_044038"/>
<dbReference type="PANTHER" id="PTHR10408">
    <property type="entry name" value="STEROL O-ACYLTRANSFERASE"/>
    <property type="match status" value="1"/>
</dbReference>
<keyword evidence="7 9" id="KW-0472">Membrane</keyword>
<evidence type="ECO:0000256" key="1">
    <source>
        <dbReference type="ARBA" id="ARBA00004477"/>
    </source>
</evidence>
<reference evidence="11" key="1">
    <citation type="journal article" date="2014" name="Genome Biol.">
        <title>Genome analysis of a major urban malaria vector mosquito, Anopheles stephensi.</title>
        <authorList>
            <person name="Jiang X."/>
            <person name="Peery A."/>
            <person name="Hall A.B."/>
            <person name="Sharma A."/>
            <person name="Chen X.G."/>
            <person name="Waterhouse R.M."/>
            <person name="Komissarov A."/>
            <person name="Riehle M.M."/>
            <person name="Shouche Y."/>
            <person name="Sharakhova M.V."/>
            <person name="Lawson D."/>
            <person name="Pakpour N."/>
            <person name="Arensburger P."/>
            <person name="Davidson V.L."/>
            <person name="Eiglmeier K."/>
            <person name="Emrich S."/>
            <person name="George P."/>
            <person name="Kennedy R.C."/>
            <person name="Mane S.P."/>
            <person name="Maslen G."/>
            <person name="Oringanje C."/>
            <person name="Qi Y."/>
            <person name="Settlage R."/>
            <person name="Tojo M."/>
            <person name="Tubio J.M."/>
            <person name="Unger M.F."/>
            <person name="Wang B."/>
            <person name="Vernick K.D."/>
            <person name="Ribeiro J.M."/>
            <person name="James A.A."/>
            <person name="Michel K."/>
            <person name="Riehle M.A."/>
            <person name="Luckhart S."/>
            <person name="Sharakhov I.V."/>
            <person name="Tu Z."/>
        </authorList>
    </citation>
    <scope>NUCLEOTIDE SEQUENCE [LARGE SCALE GENOMIC DNA]</scope>
    <source>
        <strain evidence="11">Indian</strain>
    </source>
</reference>
<dbReference type="EnsemblMetazoa" id="ASTEI02487-RA">
    <property type="protein sequence ID" value="ASTEI02487-PA"/>
    <property type="gene ID" value="ASTEI02487"/>
</dbReference>
<keyword evidence="6" id="KW-1133">Transmembrane helix</keyword>
<evidence type="ECO:0000256" key="2">
    <source>
        <dbReference type="ARBA" id="ARBA00009010"/>
    </source>
</evidence>
<organism evidence="10 11">
    <name type="scientific">Anopheles stephensi</name>
    <name type="common">Indo-Pakistan malaria mosquito</name>
    <dbReference type="NCBI Taxonomy" id="30069"/>
    <lineage>
        <taxon>Eukaryota</taxon>
        <taxon>Metazoa</taxon>
        <taxon>Ecdysozoa</taxon>
        <taxon>Arthropoda</taxon>
        <taxon>Hexapoda</taxon>
        <taxon>Insecta</taxon>
        <taxon>Pterygota</taxon>
        <taxon>Neoptera</taxon>
        <taxon>Endopterygota</taxon>
        <taxon>Diptera</taxon>
        <taxon>Nematocera</taxon>
        <taxon>Culicoidea</taxon>
        <taxon>Culicidae</taxon>
        <taxon>Anophelinae</taxon>
        <taxon>Anopheles</taxon>
    </lineage>
</organism>
<sequence length="572" mass="66238">MSDTGSECESSSSRAIDSPIETVVQNAINGHVQREYRVEMVKDMAIENMKQKMHHIVNRMSRDVEKEMDLAVDDLFTEVKQLNLKNYEIPHLLNDNAIYRSGKDGHRIRARTDGKLPDKTFCPRNSLLTDLLEAKHIKTIYHIFIVMLIILFLNTLIHDFVDTGSINLGLRPIVAGFGRFHLAMMLWCCMQTSTFLVFPCFRIWASAYRKLTPNSCARKCCGWAGFFAFFTYQWVFFLTSVAGLLWADLPPASAVAYLMEMTRFLMKSHAFIRSNTPKVLTADENGGELESNPPGIYRTLPSFSTYVYFLFVPTLIYRDEYPRTRQIRWRVVARHSLEVLAVVFYISFILERFLTPMFENFGKAEISPGTFVLTIFSSMLPGTLFVLTFFYSSLHACMNVAAELTRFADRMFYRDWWNESTFAGYIRSWNVVVHDWLYTYVYKDFMEYVFCNCRPLAMVGVFTVSAVFHEIILSFTFRFFYPVMFVQFEFMGLLLLFVTKHMGKDVGNLLLWFSLGIGNGINMSLYNMEYYARLNCPDVGSSILDYMVPVSWSCNGITHNSNWTITAPWELP</sequence>
<dbReference type="Proteomes" id="UP000076408">
    <property type="component" value="Unassembled WGS sequence"/>
</dbReference>
<keyword evidence="3 9" id="KW-0808">Transferase</keyword>
<dbReference type="VEuPathDB" id="VectorBase:ASTEI02487"/>
<dbReference type="Pfam" id="PF03062">
    <property type="entry name" value="MBOAT"/>
    <property type="match status" value="1"/>
</dbReference>
<keyword evidence="4" id="KW-0812">Transmembrane</keyword>
<evidence type="ECO:0000256" key="6">
    <source>
        <dbReference type="ARBA" id="ARBA00022989"/>
    </source>
</evidence>
<dbReference type="AlphaFoldDB" id="A0A182Y201"/>
<evidence type="ECO:0000256" key="9">
    <source>
        <dbReference type="PIRNR" id="PIRNR000439"/>
    </source>
</evidence>
<dbReference type="GO" id="GO:0005789">
    <property type="term" value="C:endoplasmic reticulum membrane"/>
    <property type="evidence" value="ECO:0007669"/>
    <property type="project" value="UniProtKB-SubCell"/>
</dbReference>
<keyword evidence="11" id="KW-1185">Reference proteome</keyword>
<comment type="subcellular location">
    <subcellularLocation>
        <location evidence="1 9">Endoplasmic reticulum membrane</location>
        <topology evidence="1 9">Multi-pass membrane protein</topology>
    </subcellularLocation>
</comment>
<dbReference type="InterPro" id="IPR014371">
    <property type="entry name" value="Oat_ACAT_DAG_ARE"/>
</dbReference>
<dbReference type="PIRSF" id="PIRSF000439">
    <property type="entry name" value="Oat_ACAT_DAG_ARE"/>
    <property type="match status" value="1"/>
</dbReference>
<evidence type="ECO:0000256" key="4">
    <source>
        <dbReference type="ARBA" id="ARBA00022692"/>
    </source>
</evidence>